<evidence type="ECO:0000256" key="2">
    <source>
        <dbReference type="ARBA" id="ARBA00023002"/>
    </source>
</evidence>
<dbReference type="InterPro" id="IPR006660">
    <property type="entry name" value="Arsenate_reductase-like"/>
</dbReference>
<reference evidence="4 5" key="1">
    <citation type="submission" date="2018-08" db="EMBL/GenBank/DDBJ databases">
        <title>Muricauda nanhaiensis sp. nov., isolated from seawater of the South China Sea.</title>
        <authorList>
            <person name="Dang Y."/>
        </authorList>
    </citation>
    <scope>NUCLEOTIDE SEQUENCE [LARGE SCALE GENOMIC DNA]</scope>
    <source>
        <strain evidence="4 5">SM1704</strain>
    </source>
</reference>
<dbReference type="AlphaFoldDB" id="A0A371JVC8"/>
<dbReference type="SUPFAM" id="SSF52833">
    <property type="entry name" value="Thioredoxin-like"/>
    <property type="match status" value="1"/>
</dbReference>
<organism evidence="4 5">
    <name type="scientific">Flagellimonas nanhaiensis</name>
    <dbReference type="NCBI Taxonomy" id="2292706"/>
    <lineage>
        <taxon>Bacteria</taxon>
        <taxon>Pseudomonadati</taxon>
        <taxon>Bacteroidota</taxon>
        <taxon>Flavobacteriia</taxon>
        <taxon>Flavobacteriales</taxon>
        <taxon>Flavobacteriaceae</taxon>
        <taxon>Flagellimonas</taxon>
    </lineage>
</organism>
<dbReference type="InterPro" id="IPR006659">
    <property type="entry name" value="Arsenate_reductase"/>
</dbReference>
<dbReference type="Gene3D" id="3.40.30.10">
    <property type="entry name" value="Glutaredoxin"/>
    <property type="match status" value="1"/>
</dbReference>
<dbReference type="PANTHER" id="PTHR30041">
    <property type="entry name" value="ARSENATE REDUCTASE"/>
    <property type="match status" value="1"/>
</dbReference>
<dbReference type="RefSeq" id="WP_116183611.1">
    <property type="nucleotide sequence ID" value="NZ_QTJX01000001.1"/>
</dbReference>
<gene>
    <name evidence="4" type="primary">arsC</name>
    <name evidence="4" type="ORF">DX873_06160</name>
</gene>
<dbReference type="Pfam" id="PF03960">
    <property type="entry name" value="ArsC"/>
    <property type="match status" value="1"/>
</dbReference>
<name>A0A371JVC8_9FLAO</name>
<protein>
    <submittedName>
        <fullName evidence="4">Arsenate reductase (Glutaredoxin)</fullName>
        <ecNumber evidence="4">1.20.4.1</ecNumber>
    </submittedName>
</protein>
<evidence type="ECO:0000256" key="3">
    <source>
        <dbReference type="PROSITE-ProRule" id="PRU01282"/>
    </source>
</evidence>
<evidence type="ECO:0000256" key="1">
    <source>
        <dbReference type="ARBA" id="ARBA00007198"/>
    </source>
</evidence>
<accession>A0A371JVC8</accession>
<evidence type="ECO:0000313" key="5">
    <source>
        <dbReference type="Proteomes" id="UP000261828"/>
    </source>
</evidence>
<dbReference type="PANTHER" id="PTHR30041:SF4">
    <property type="entry name" value="ARSENATE REDUCTASE"/>
    <property type="match status" value="1"/>
</dbReference>
<dbReference type="InterPro" id="IPR036249">
    <property type="entry name" value="Thioredoxin-like_sf"/>
</dbReference>
<dbReference type="PROSITE" id="PS51353">
    <property type="entry name" value="ARSC"/>
    <property type="match status" value="1"/>
</dbReference>
<comment type="caution">
    <text evidence="4">The sequence shown here is derived from an EMBL/GenBank/DDBJ whole genome shotgun (WGS) entry which is preliminary data.</text>
</comment>
<dbReference type="EMBL" id="QTJX01000001">
    <property type="protein sequence ID" value="RDY61730.1"/>
    <property type="molecule type" value="Genomic_DNA"/>
</dbReference>
<dbReference type="CDD" id="cd03034">
    <property type="entry name" value="ArsC_ArsC"/>
    <property type="match status" value="1"/>
</dbReference>
<dbReference type="EC" id="1.20.4.1" evidence="4"/>
<proteinExistence type="inferred from homology"/>
<dbReference type="NCBIfam" id="TIGR00014">
    <property type="entry name" value="arsC"/>
    <property type="match status" value="1"/>
</dbReference>
<sequence>MIKIYHNPRCRKSREGLELLEKSGQEFEIIKYLDNVPSVEELKNVIQYLGIEPEALVRKNEAIWKENYKGKQLSDDEIIAAMSENPKLIERPIVIKDGKAVIGRPAEKISDLLSNNS</sequence>
<keyword evidence="5" id="KW-1185">Reference proteome</keyword>
<evidence type="ECO:0000313" key="4">
    <source>
        <dbReference type="EMBL" id="RDY61730.1"/>
    </source>
</evidence>
<keyword evidence="2 4" id="KW-0560">Oxidoreductase</keyword>
<dbReference type="Proteomes" id="UP000261828">
    <property type="component" value="Unassembled WGS sequence"/>
</dbReference>
<dbReference type="OrthoDB" id="9808142at2"/>
<comment type="similarity">
    <text evidence="1 3">Belongs to the ArsC family.</text>
</comment>
<dbReference type="GO" id="GO:0008794">
    <property type="term" value="F:arsenate reductase (glutaredoxin) activity"/>
    <property type="evidence" value="ECO:0007669"/>
    <property type="project" value="UniProtKB-EC"/>
</dbReference>